<gene>
    <name evidence="2" type="ORF">QO011_007599</name>
</gene>
<evidence type="ECO:0000256" key="1">
    <source>
        <dbReference type="SAM" id="Phobius"/>
    </source>
</evidence>
<protein>
    <submittedName>
        <fullName evidence="2">Uncharacterized protein</fullName>
    </submittedName>
</protein>
<keyword evidence="3" id="KW-1185">Reference proteome</keyword>
<evidence type="ECO:0000313" key="3">
    <source>
        <dbReference type="Proteomes" id="UP001242480"/>
    </source>
</evidence>
<feature type="transmembrane region" description="Helical" evidence="1">
    <location>
        <begin position="46"/>
        <end position="73"/>
    </location>
</feature>
<keyword evidence="1" id="KW-1133">Transmembrane helix</keyword>
<feature type="transmembrane region" description="Helical" evidence="1">
    <location>
        <begin position="94"/>
        <end position="120"/>
    </location>
</feature>
<dbReference type="Proteomes" id="UP001242480">
    <property type="component" value="Unassembled WGS sequence"/>
</dbReference>
<accession>A0ABU0JJU8</accession>
<comment type="caution">
    <text evidence="2">The sequence shown here is derived from an EMBL/GenBank/DDBJ whole genome shotgun (WGS) entry which is preliminary data.</text>
</comment>
<proteinExistence type="predicted"/>
<dbReference type="EMBL" id="JAUSVX010000024">
    <property type="protein sequence ID" value="MDQ0474558.1"/>
    <property type="molecule type" value="Genomic_DNA"/>
</dbReference>
<feature type="transmembrane region" description="Helical" evidence="1">
    <location>
        <begin position="146"/>
        <end position="171"/>
    </location>
</feature>
<feature type="transmembrane region" description="Helical" evidence="1">
    <location>
        <begin position="12"/>
        <end position="34"/>
    </location>
</feature>
<keyword evidence="1" id="KW-0472">Membrane</keyword>
<reference evidence="2 3" key="1">
    <citation type="submission" date="2023-07" db="EMBL/GenBank/DDBJ databases">
        <title>Genomic Encyclopedia of Type Strains, Phase IV (KMG-IV): sequencing the most valuable type-strain genomes for metagenomic binning, comparative biology and taxonomic classification.</title>
        <authorList>
            <person name="Goeker M."/>
        </authorList>
    </citation>
    <scope>NUCLEOTIDE SEQUENCE [LARGE SCALE GENOMIC DNA]</scope>
    <source>
        <strain evidence="2 3">DSM 19619</strain>
    </source>
</reference>
<dbReference type="RefSeq" id="WP_307284378.1">
    <property type="nucleotide sequence ID" value="NZ_JAUSVX010000024.1"/>
</dbReference>
<name>A0ABU0JJU8_9HYPH</name>
<organism evidence="2 3">
    <name type="scientific">Labrys wisconsinensis</name>
    <dbReference type="NCBI Taxonomy" id="425677"/>
    <lineage>
        <taxon>Bacteria</taxon>
        <taxon>Pseudomonadati</taxon>
        <taxon>Pseudomonadota</taxon>
        <taxon>Alphaproteobacteria</taxon>
        <taxon>Hyphomicrobiales</taxon>
        <taxon>Xanthobacteraceae</taxon>
        <taxon>Labrys</taxon>
    </lineage>
</organism>
<evidence type="ECO:0000313" key="2">
    <source>
        <dbReference type="EMBL" id="MDQ0474558.1"/>
    </source>
</evidence>
<keyword evidence="1" id="KW-0812">Transmembrane</keyword>
<sequence length="175" mass="18146">MRSTPYLPAGRAIIIRPLLLAAAVCVLDTLLPGIPRLLGEGGLVRTLVGIVAVLAGLALVALVVAATFGGPGLDAEIAARHDREPRPAGTTPRMVLTAVLAYVAAASILACGVCLLWMLVEPSLALLAPSIGSIPYVEYQYWPLRLVMLGSITLPIAAMMVGTLQAISCLARIGD</sequence>